<name>A0A8J6B359_ELECQ</name>
<accession>A0A8J6B359</accession>
<proteinExistence type="predicted"/>
<dbReference type="EMBL" id="WNTK01012106">
    <property type="protein sequence ID" value="KAG9462314.1"/>
    <property type="molecule type" value="Genomic_DNA"/>
</dbReference>
<keyword evidence="2" id="KW-1185">Reference proteome</keyword>
<dbReference type="Proteomes" id="UP000770717">
    <property type="component" value="Unassembled WGS sequence"/>
</dbReference>
<evidence type="ECO:0000313" key="2">
    <source>
        <dbReference type="Proteomes" id="UP000770717"/>
    </source>
</evidence>
<evidence type="ECO:0000313" key="1">
    <source>
        <dbReference type="EMBL" id="KAG9462314.1"/>
    </source>
</evidence>
<organism evidence="1 2">
    <name type="scientific">Eleutherodactylus coqui</name>
    <name type="common">Puerto Rican coqui</name>
    <dbReference type="NCBI Taxonomy" id="57060"/>
    <lineage>
        <taxon>Eukaryota</taxon>
        <taxon>Metazoa</taxon>
        <taxon>Chordata</taxon>
        <taxon>Craniata</taxon>
        <taxon>Vertebrata</taxon>
        <taxon>Euteleostomi</taxon>
        <taxon>Amphibia</taxon>
        <taxon>Batrachia</taxon>
        <taxon>Anura</taxon>
        <taxon>Neobatrachia</taxon>
        <taxon>Hyloidea</taxon>
        <taxon>Eleutherodactylidae</taxon>
        <taxon>Eleutherodactylinae</taxon>
        <taxon>Eleutherodactylus</taxon>
        <taxon>Eleutherodactylus</taxon>
    </lineage>
</organism>
<comment type="caution">
    <text evidence="1">The sequence shown here is derived from an EMBL/GenBank/DDBJ whole genome shotgun (WGS) entry which is preliminary data.</text>
</comment>
<protein>
    <submittedName>
        <fullName evidence="1">Uncharacterized protein</fullName>
    </submittedName>
</protein>
<dbReference type="AlphaFoldDB" id="A0A8J6B359"/>
<gene>
    <name evidence="1" type="ORF">GDO78_014389</name>
</gene>
<reference evidence="1" key="1">
    <citation type="thesis" date="2020" institute="ProQuest LLC" country="789 East Eisenhower Parkway, Ann Arbor, MI, USA">
        <title>Comparative Genomics and Chromosome Evolution.</title>
        <authorList>
            <person name="Mudd A.B."/>
        </authorList>
    </citation>
    <scope>NUCLEOTIDE SEQUENCE</scope>
    <source>
        <strain evidence="1">HN-11 Male</strain>
        <tissue evidence="1">Kidney and liver</tissue>
    </source>
</reference>
<sequence length="148" mass="16809">MQLDANFTPIQLCKRTPVWRRPRRTVYRGSQPTPTDSRFTFKDFLAAHSSESNPLSFCAHKYAINKHRRAQPKGTDQDWENRTTSFPKQQHSCLQPVYSITTQPQSLQLSRTDVLLVLGGERPSSSNAGHRFTLGASSVQVIMAQYSQ</sequence>